<dbReference type="InterPro" id="IPR027304">
    <property type="entry name" value="Trigger_fact/SurA_dom_sf"/>
</dbReference>
<evidence type="ECO:0000313" key="10">
    <source>
        <dbReference type="Proteomes" id="UP000445000"/>
    </source>
</evidence>
<dbReference type="GO" id="GO:0051082">
    <property type="term" value="F:unfolded protein binding"/>
    <property type="evidence" value="ECO:0007669"/>
    <property type="project" value="UniProtKB-UniRule"/>
</dbReference>
<evidence type="ECO:0000256" key="2">
    <source>
        <dbReference type="ARBA" id="ARBA00022737"/>
    </source>
</evidence>
<protein>
    <recommendedName>
        <fullName evidence="7">Chaperone SurA</fullName>
    </recommendedName>
    <alternativeName>
        <fullName evidence="7">Peptidyl-prolyl cis-trans isomerase SurA</fullName>
        <shortName evidence="7">PPIase SurA</shortName>
        <ecNumber evidence="7">5.2.1.8</ecNumber>
    </alternativeName>
    <alternativeName>
        <fullName evidence="7">Rotamase SurA</fullName>
    </alternativeName>
</protein>
<dbReference type="Pfam" id="PF09312">
    <property type="entry name" value="SurA_N"/>
    <property type="match status" value="1"/>
</dbReference>
<keyword evidence="1 7" id="KW-0732">Signal</keyword>
<evidence type="ECO:0000256" key="3">
    <source>
        <dbReference type="ARBA" id="ARBA00022764"/>
    </source>
</evidence>
<dbReference type="GO" id="GO:0030288">
    <property type="term" value="C:outer membrane-bounded periplasmic space"/>
    <property type="evidence" value="ECO:0007669"/>
    <property type="project" value="InterPro"/>
</dbReference>
<comment type="subcellular location">
    <subcellularLocation>
        <location evidence="7">Periplasm</location>
    </subcellularLocation>
    <text evidence="7">Is capable of associating with the outer membrane.</text>
</comment>
<comment type="caution">
    <text evidence="9">The sequence shown here is derived from an EMBL/GenBank/DDBJ whole genome shotgun (WGS) entry which is preliminary data.</text>
</comment>
<comment type="function">
    <text evidence="7">Chaperone involved in the correct folding and assembly of outer membrane proteins. Recognizes specific patterns of aromatic residues and the orientation of their side chains, which are found more frequently in integral outer membrane proteins. May act in both early periplasmic and late outer membrane-associated steps of protein maturation.</text>
</comment>
<name>A0A829YI62_9GAMM</name>
<dbReference type="Proteomes" id="UP000445000">
    <property type="component" value="Unassembled WGS sequence"/>
</dbReference>
<dbReference type="InterPro" id="IPR000297">
    <property type="entry name" value="PPIase_PpiC"/>
</dbReference>
<dbReference type="InterPro" id="IPR050280">
    <property type="entry name" value="OMP_Chaperone_SurA"/>
</dbReference>
<evidence type="ECO:0000256" key="4">
    <source>
        <dbReference type="ARBA" id="ARBA00023110"/>
    </source>
</evidence>
<keyword evidence="6 7" id="KW-0413">Isomerase</keyword>
<accession>A0A829YI62</accession>
<dbReference type="GO" id="GO:0006457">
    <property type="term" value="P:protein folding"/>
    <property type="evidence" value="ECO:0007669"/>
    <property type="project" value="UniProtKB-UniRule"/>
</dbReference>
<evidence type="ECO:0000256" key="1">
    <source>
        <dbReference type="ARBA" id="ARBA00022729"/>
    </source>
</evidence>
<dbReference type="GO" id="GO:0042277">
    <property type="term" value="F:peptide binding"/>
    <property type="evidence" value="ECO:0007669"/>
    <property type="project" value="InterPro"/>
</dbReference>
<dbReference type="Gene3D" id="3.10.50.40">
    <property type="match status" value="2"/>
</dbReference>
<feature type="domain" description="PpiC" evidence="8">
    <location>
        <begin position="206"/>
        <end position="307"/>
    </location>
</feature>
<comment type="catalytic activity">
    <reaction evidence="7">
        <text>[protein]-peptidylproline (omega=180) = [protein]-peptidylproline (omega=0)</text>
        <dbReference type="Rhea" id="RHEA:16237"/>
        <dbReference type="Rhea" id="RHEA-COMP:10747"/>
        <dbReference type="Rhea" id="RHEA-COMP:10748"/>
        <dbReference type="ChEBI" id="CHEBI:83833"/>
        <dbReference type="ChEBI" id="CHEBI:83834"/>
        <dbReference type="EC" id="5.2.1.8"/>
    </reaction>
</comment>
<dbReference type="PANTHER" id="PTHR47637">
    <property type="entry name" value="CHAPERONE SURA"/>
    <property type="match status" value="1"/>
</dbReference>
<dbReference type="AlphaFoldDB" id="A0A829YI62"/>
<reference evidence="10" key="1">
    <citation type="submission" date="2020-01" db="EMBL/GenBank/DDBJ databases">
        <title>'Steroidobacter agaridevorans' sp. nov., agar-degrading bacteria isolated from rhizosphere soils.</title>
        <authorList>
            <person name="Ikenaga M."/>
            <person name="Kataoka M."/>
            <person name="Murouchi A."/>
            <person name="Katsuragi S."/>
            <person name="Sakai M."/>
        </authorList>
    </citation>
    <scope>NUCLEOTIDE SEQUENCE [LARGE SCALE GENOMIC DNA]</scope>
    <source>
        <strain evidence="10">YU21-B</strain>
    </source>
</reference>
<dbReference type="InterPro" id="IPR023034">
    <property type="entry name" value="PPIase_SurA"/>
</dbReference>
<evidence type="ECO:0000259" key="8">
    <source>
        <dbReference type="PROSITE" id="PS50198"/>
    </source>
</evidence>
<dbReference type="GO" id="GO:0050821">
    <property type="term" value="P:protein stabilization"/>
    <property type="evidence" value="ECO:0007669"/>
    <property type="project" value="InterPro"/>
</dbReference>
<keyword evidence="2 7" id="KW-0677">Repeat</keyword>
<dbReference type="Pfam" id="PF00639">
    <property type="entry name" value="Rotamase"/>
    <property type="match status" value="2"/>
</dbReference>
<keyword evidence="10" id="KW-1185">Reference proteome</keyword>
<evidence type="ECO:0000256" key="6">
    <source>
        <dbReference type="ARBA" id="ARBA00023235"/>
    </source>
</evidence>
<dbReference type="PROSITE" id="PS50198">
    <property type="entry name" value="PPIC_PPIASE_2"/>
    <property type="match status" value="2"/>
</dbReference>
<dbReference type="EMBL" id="BLJN01000005">
    <property type="protein sequence ID" value="GFE83065.1"/>
    <property type="molecule type" value="Genomic_DNA"/>
</dbReference>
<comment type="domain">
    <text evidence="7">The PPIase activity resides only in the second parvulin domain. The N-terminal region and the C-terminal tail are necessary and sufficient for the chaperone activity of SurA. The PPIase activity is dispensable for SurA to function as a chaperone. The N-terminal region and the C-terminal tail are also required for porin recognition.</text>
</comment>
<feature type="domain" description="PpiC" evidence="8">
    <location>
        <begin position="317"/>
        <end position="417"/>
    </location>
</feature>
<dbReference type="InterPro" id="IPR046357">
    <property type="entry name" value="PPIase_dom_sf"/>
</dbReference>
<dbReference type="PANTHER" id="PTHR47637:SF1">
    <property type="entry name" value="CHAPERONE SURA"/>
    <property type="match status" value="1"/>
</dbReference>
<evidence type="ECO:0000256" key="5">
    <source>
        <dbReference type="ARBA" id="ARBA00023186"/>
    </source>
</evidence>
<keyword evidence="5 7" id="KW-0143">Chaperone</keyword>
<dbReference type="HAMAP" id="MF_01183">
    <property type="entry name" value="Chaperone_SurA"/>
    <property type="match status" value="1"/>
</dbReference>
<dbReference type="SUPFAM" id="SSF54534">
    <property type="entry name" value="FKBP-like"/>
    <property type="match status" value="2"/>
</dbReference>
<evidence type="ECO:0000313" key="9">
    <source>
        <dbReference type="EMBL" id="GFE83065.1"/>
    </source>
</evidence>
<dbReference type="GO" id="GO:0043165">
    <property type="term" value="P:Gram-negative-bacterium-type cell outer membrane assembly"/>
    <property type="evidence" value="ECO:0007669"/>
    <property type="project" value="InterPro"/>
</dbReference>
<dbReference type="SUPFAM" id="SSF109998">
    <property type="entry name" value="Triger factor/SurA peptide-binding domain-like"/>
    <property type="match status" value="1"/>
</dbReference>
<sequence length="462" mass="51637">MTPHSEAAPVALPWLRMKLLRPTPKITNAIRGCLLGLSLFGLAGGALAQTRELSSNGVLLDRIAAVVNDGVVLNSQLEEQTEEITARLRQQNTELPPRNVLRQQILERLVVEEIQMQRANKLGIQVSDEMLNGALDDVAKRNNIGFADLPQALSQQGIDYRTFRDEIRRQMTLQMLRQRDVIGRINISPRELEQFMTRQQAAPDKNAEYNVSHILISVPVSASPEQIEAREKRAKEVFDKANGGDDFAQLAVTYSDSSTNIEGGSLGWRRGTQLPSILADTIAAMKPGQTSAPIRTPSGFHIFRLNEVRGGVQQSVVAQVHARHILLRTNELEDDQTVEQKLAAIRTRVIDGKEDFAAIAAVTSQDPGSAADGGDLGWAGPGSFVPEFEKQIDALKENEISKPFKTQYGWHIVQLLGRRQHDSTDDLKRQRAFAELRESKAEEETELWLRRLRDEAFVEYRM</sequence>
<gene>
    <name evidence="7 9" type="primary">surA</name>
    <name evidence="9" type="ORF">GCM10011487_50650</name>
</gene>
<proteinExistence type="inferred from homology"/>
<dbReference type="InterPro" id="IPR015391">
    <property type="entry name" value="SurA_N"/>
</dbReference>
<keyword evidence="3 7" id="KW-0574">Periplasm</keyword>
<dbReference type="EC" id="5.2.1.8" evidence="7"/>
<organism evidence="9 10">
    <name type="scientific">Steroidobacter agaridevorans</name>
    <dbReference type="NCBI Taxonomy" id="2695856"/>
    <lineage>
        <taxon>Bacteria</taxon>
        <taxon>Pseudomonadati</taxon>
        <taxon>Pseudomonadota</taxon>
        <taxon>Gammaproteobacteria</taxon>
        <taxon>Steroidobacterales</taxon>
        <taxon>Steroidobacteraceae</taxon>
        <taxon>Steroidobacter</taxon>
    </lineage>
</organism>
<dbReference type="Gene3D" id="1.10.4030.10">
    <property type="entry name" value="Porin chaperone SurA, peptide-binding domain"/>
    <property type="match status" value="1"/>
</dbReference>
<dbReference type="GO" id="GO:0003755">
    <property type="term" value="F:peptidyl-prolyl cis-trans isomerase activity"/>
    <property type="evidence" value="ECO:0007669"/>
    <property type="project" value="UniProtKB-UniRule"/>
</dbReference>
<evidence type="ECO:0000256" key="7">
    <source>
        <dbReference type="HAMAP-Rule" id="MF_01183"/>
    </source>
</evidence>
<keyword evidence="4 7" id="KW-0697">Rotamase</keyword>